<dbReference type="RefSeq" id="WP_380669223.1">
    <property type="nucleotide sequence ID" value="NZ_JBHTCJ010000007.1"/>
</dbReference>
<organism evidence="1 2">
    <name type="scientific">Saccharopolyspora griseoalba</name>
    <dbReference type="NCBI Taxonomy" id="1431848"/>
    <lineage>
        <taxon>Bacteria</taxon>
        <taxon>Bacillati</taxon>
        <taxon>Actinomycetota</taxon>
        <taxon>Actinomycetes</taxon>
        <taxon>Pseudonocardiales</taxon>
        <taxon>Pseudonocardiaceae</taxon>
        <taxon>Saccharopolyspora</taxon>
    </lineage>
</organism>
<accession>A0ABW2LMK1</accession>
<dbReference type="Proteomes" id="UP001596504">
    <property type="component" value="Unassembled WGS sequence"/>
</dbReference>
<dbReference type="InterPro" id="IPR021527">
    <property type="entry name" value="DUF2795"/>
</dbReference>
<proteinExistence type="predicted"/>
<dbReference type="Pfam" id="PF11387">
    <property type="entry name" value="DUF2795"/>
    <property type="match status" value="1"/>
</dbReference>
<name>A0ABW2LMK1_9PSEU</name>
<reference evidence="2" key="1">
    <citation type="journal article" date="2019" name="Int. J. Syst. Evol. Microbiol.">
        <title>The Global Catalogue of Microorganisms (GCM) 10K type strain sequencing project: providing services to taxonomists for standard genome sequencing and annotation.</title>
        <authorList>
            <consortium name="The Broad Institute Genomics Platform"/>
            <consortium name="The Broad Institute Genome Sequencing Center for Infectious Disease"/>
            <person name="Wu L."/>
            <person name="Ma J."/>
        </authorList>
    </citation>
    <scope>NUCLEOTIDE SEQUENCE [LARGE SCALE GENOMIC DNA]</scope>
    <source>
        <strain evidence="2">WLHS5</strain>
    </source>
</reference>
<dbReference type="EMBL" id="JBHTCJ010000007">
    <property type="protein sequence ID" value="MFC7342893.1"/>
    <property type="molecule type" value="Genomic_DNA"/>
</dbReference>
<evidence type="ECO:0000313" key="2">
    <source>
        <dbReference type="Proteomes" id="UP001596504"/>
    </source>
</evidence>
<sequence>MTDSDERRVAKALQGAQFPADKEYLIDYAEERGAGPKTLQALQALPDATYANSDEVERAVPQEPDKATG</sequence>
<comment type="caution">
    <text evidence="1">The sequence shown here is derived from an EMBL/GenBank/DDBJ whole genome shotgun (WGS) entry which is preliminary data.</text>
</comment>
<protein>
    <submittedName>
        <fullName evidence="1">DUF2795 domain-containing protein</fullName>
    </submittedName>
</protein>
<keyword evidence="2" id="KW-1185">Reference proteome</keyword>
<evidence type="ECO:0000313" key="1">
    <source>
        <dbReference type="EMBL" id="MFC7342893.1"/>
    </source>
</evidence>
<gene>
    <name evidence="1" type="ORF">ACFQRI_15930</name>
</gene>